<comment type="caution">
    <text evidence="3">The sequence shown here is derived from an EMBL/GenBank/DDBJ whole genome shotgun (WGS) entry which is preliminary data.</text>
</comment>
<name>A0ABR2HLR8_9PEZI</name>
<feature type="compositionally biased region" description="Low complexity" evidence="1">
    <location>
        <begin position="127"/>
        <end position="137"/>
    </location>
</feature>
<protein>
    <submittedName>
        <fullName evidence="3">Uncharacterized protein</fullName>
    </submittedName>
</protein>
<feature type="transmembrane region" description="Helical" evidence="2">
    <location>
        <begin position="149"/>
        <end position="169"/>
    </location>
</feature>
<sequence length="258" mass="26707">MGSDEDNPRSRYGLSCPVGGQFYICKDSPTRFMGCCDIDPCKNGGICTTSALRSSSFSRGNYGDIPGQDCLVGGAKNWYTCSYNNPPFLGCCLENPCVSGQCHPGNVTAAKLASDEASAAPFLTGGSSSSSSASSSSDESKKGGLPTGAIVGIVIGVVVVLAVIGFLVWRLKQQKKVFYHPPAAQAPPSPPHDVQMGVVSSPHSQHSAIRHLPPKRPQHPVHPSQQLGAHDAAPSGLVLRRQLDAGVLGGAAAVARAA</sequence>
<feature type="region of interest" description="Disordered" evidence="1">
    <location>
        <begin position="123"/>
        <end position="142"/>
    </location>
</feature>
<keyword evidence="2" id="KW-0472">Membrane</keyword>
<evidence type="ECO:0000256" key="2">
    <source>
        <dbReference type="SAM" id="Phobius"/>
    </source>
</evidence>
<reference evidence="3 4" key="1">
    <citation type="journal article" date="2024" name="IMA Fungus">
        <title>Apiospora arundinis, a panoply of carbohydrate-active enzymes and secondary metabolites.</title>
        <authorList>
            <person name="Sorensen T."/>
            <person name="Petersen C."/>
            <person name="Muurmann A.T."/>
            <person name="Christiansen J.V."/>
            <person name="Brundto M.L."/>
            <person name="Overgaard C.K."/>
            <person name="Boysen A.T."/>
            <person name="Wollenberg R.D."/>
            <person name="Larsen T.O."/>
            <person name="Sorensen J.L."/>
            <person name="Nielsen K.L."/>
            <person name="Sondergaard T.E."/>
        </authorList>
    </citation>
    <scope>NUCLEOTIDE SEQUENCE [LARGE SCALE GENOMIC DNA]</scope>
    <source>
        <strain evidence="3 4">AAU 773</strain>
    </source>
</reference>
<organism evidence="3 4">
    <name type="scientific">Apiospora arundinis</name>
    <dbReference type="NCBI Taxonomy" id="335852"/>
    <lineage>
        <taxon>Eukaryota</taxon>
        <taxon>Fungi</taxon>
        <taxon>Dikarya</taxon>
        <taxon>Ascomycota</taxon>
        <taxon>Pezizomycotina</taxon>
        <taxon>Sordariomycetes</taxon>
        <taxon>Xylariomycetidae</taxon>
        <taxon>Amphisphaeriales</taxon>
        <taxon>Apiosporaceae</taxon>
        <taxon>Apiospora</taxon>
    </lineage>
</organism>
<gene>
    <name evidence="3" type="ORF">PGQ11_015562</name>
</gene>
<feature type="region of interest" description="Disordered" evidence="1">
    <location>
        <begin position="183"/>
        <end position="210"/>
    </location>
</feature>
<dbReference type="Proteomes" id="UP001390339">
    <property type="component" value="Unassembled WGS sequence"/>
</dbReference>
<keyword evidence="4" id="KW-1185">Reference proteome</keyword>
<dbReference type="EMBL" id="JAPCWZ010000010">
    <property type="protein sequence ID" value="KAK8849082.1"/>
    <property type="molecule type" value="Genomic_DNA"/>
</dbReference>
<evidence type="ECO:0000256" key="1">
    <source>
        <dbReference type="SAM" id="MobiDB-lite"/>
    </source>
</evidence>
<evidence type="ECO:0000313" key="4">
    <source>
        <dbReference type="Proteomes" id="UP001390339"/>
    </source>
</evidence>
<accession>A0ABR2HLR8</accession>
<evidence type="ECO:0000313" key="3">
    <source>
        <dbReference type="EMBL" id="KAK8849082.1"/>
    </source>
</evidence>
<keyword evidence="2" id="KW-1133">Transmembrane helix</keyword>
<keyword evidence="2" id="KW-0812">Transmembrane</keyword>
<proteinExistence type="predicted"/>